<sequence length="69" mass="7141">MSVARPFCCPPAAVAAVRLVRTAPLPSPVRSLSGPNHRSGCCVSFFFFGEDLPATKATCPNGCSGCVLD</sequence>
<name>A0A2M4DR43_ANODA</name>
<protein>
    <submittedName>
        <fullName evidence="1">Putative secreted protein</fullName>
    </submittedName>
</protein>
<dbReference type="EMBL" id="GGFL01015855">
    <property type="protein sequence ID" value="MBW80033.1"/>
    <property type="molecule type" value="Transcribed_RNA"/>
</dbReference>
<proteinExistence type="predicted"/>
<accession>A0A2M4DR43</accession>
<reference evidence="1" key="1">
    <citation type="submission" date="2018-01" db="EMBL/GenBank/DDBJ databases">
        <title>An insight into the sialome of Amazonian anophelines.</title>
        <authorList>
            <person name="Ribeiro J.M."/>
            <person name="Scarpassa V."/>
            <person name="Calvo E."/>
        </authorList>
    </citation>
    <scope>NUCLEOTIDE SEQUENCE</scope>
</reference>
<dbReference type="AlphaFoldDB" id="A0A2M4DR43"/>
<organism evidence="1">
    <name type="scientific">Anopheles darlingi</name>
    <name type="common">Mosquito</name>
    <dbReference type="NCBI Taxonomy" id="43151"/>
    <lineage>
        <taxon>Eukaryota</taxon>
        <taxon>Metazoa</taxon>
        <taxon>Ecdysozoa</taxon>
        <taxon>Arthropoda</taxon>
        <taxon>Hexapoda</taxon>
        <taxon>Insecta</taxon>
        <taxon>Pterygota</taxon>
        <taxon>Neoptera</taxon>
        <taxon>Endopterygota</taxon>
        <taxon>Diptera</taxon>
        <taxon>Nematocera</taxon>
        <taxon>Culicoidea</taxon>
        <taxon>Culicidae</taxon>
        <taxon>Anophelinae</taxon>
        <taxon>Anopheles</taxon>
    </lineage>
</organism>
<evidence type="ECO:0000313" key="1">
    <source>
        <dbReference type="EMBL" id="MBW80033.1"/>
    </source>
</evidence>